<organism evidence="2">
    <name type="scientific">hydrothermal vent metagenome</name>
    <dbReference type="NCBI Taxonomy" id="652676"/>
    <lineage>
        <taxon>unclassified sequences</taxon>
        <taxon>metagenomes</taxon>
        <taxon>ecological metagenomes</taxon>
    </lineage>
</organism>
<evidence type="ECO:0000259" key="1">
    <source>
        <dbReference type="Pfam" id="PF02538"/>
    </source>
</evidence>
<dbReference type="Pfam" id="PF02538">
    <property type="entry name" value="Hydantoinase_B"/>
    <property type="match status" value="1"/>
</dbReference>
<dbReference type="GO" id="GO:0006749">
    <property type="term" value="P:glutathione metabolic process"/>
    <property type="evidence" value="ECO:0007669"/>
    <property type="project" value="TreeGrafter"/>
</dbReference>
<proteinExistence type="predicted"/>
<dbReference type="AlphaFoldDB" id="A0A3B0UN14"/>
<dbReference type="PANTHER" id="PTHR11365:SF23">
    <property type="entry name" value="HYPOTHETICAL 5-OXOPROLINASE (EUROFUNG)-RELATED"/>
    <property type="match status" value="1"/>
</dbReference>
<dbReference type="GO" id="GO:0017168">
    <property type="term" value="F:5-oxoprolinase (ATP-hydrolyzing) activity"/>
    <property type="evidence" value="ECO:0007669"/>
    <property type="project" value="UniProtKB-EC"/>
</dbReference>
<sequence length="210" mass="22773">MSLTLPLGLLNPPFSSNPDNCPAVVGGNVEISQRLTDTLLKAFGTVACSQGTMNNVLFGNRQFGYYETVAGGTGAGEGFKGASGVHQHMTNTRITDPEIMEYRYPVRLQRFQIRKNSGGKGAFYGGDGLIREYEFLEEMELSLLTQHRVVAPYGMKGGEPGSKGEQWLIKPNSQKIKLDGITNLKVNKKDILLLKTPGGGGFGNLRSTKS</sequence>
<reference evidence="2" key="1">
    <citation type="submission" date="2018-06" db="EMBL/GenBank/DDBJ databases">
        <authorList>
            <person name="Zhirakovskaya E."/>
        </authorList>
    </citation>
    <scope>NUCLEOTIDE SEQUENCE</scope>
</reference>
<accession>A0A3B0UN14</accession>
<keyword evidence="2" id="KW-0378">Hydrolase</keyword>
<gene>
    <name evidence="2" type="ORF">MNBD_BACTEROID07-954</name>
</gene>
<dbReference type="PANTHER" id="PTHR11365">
    <property type="entry name" value="5-OXOPROLINASE RELATED"/>
    <property type="match status" value="1"/>
</dbReference>
<evidence type="ECO:0000313" key="2">
    <source>
        <dbReference type="EMBL" id="VAW30520.1"/>
    </source>
</evidence>
<dbReference type="EMBL" id="UOET01000529">
    <property type="protein sequence ID" value="VAW30520.1"/>
    <property type="molecule type" value="Genomic_DNA"/>
</dbReference>
<dbReference type="InterPro" id="IPR003692">
    <property type="entry name" value="Hydantoinase_B"/>
</dbReference>
<dbReference type="GO" id="GO:0005829">
    <property type="term" value="C:cytosol"/>
    <property type="evidence" value="ECO:0007669"/>
    <property type="project" value="TreeGrafter"/>
</dbReference>
<dbReference type="EC" id="3.5.2.9" evidence="2"/>
<feature type="domain" description="Hydantoinase B/oxoprolinase" evidence="1">
    <location>
        <begin position="17"/>
        <end position="204"/>
    </location>
</feature>
<dbReference type="InterPro" id="IPR045079">
    <property type="entry name" value="Oxoprolinase-like"/>
</dbReference>
<protein>
    <submittedName>
        <fullName evidence="2">5-oxoprolinase, HyuA-like domain / 5-oxoprolinase, HyuB-like domain</fullName>
        <ecNumber evidence="2">3.5.2.9</ecNumber>
    </submittedName>
</protein>
<name>A0A3B0UN14_9ZZZZ</name>